<reference evidence="2 3" key="1">
    <citation type="journal article" date="2013" name="BMC Genomics">
        <title>The genome and transcriptome of the pine saprophyte Ophiostoma piceae, and a comparison with the bark beetle-associated pine pathogen Grosmannia clavigera.</title>
        <authorList>
            <person name="Haridas S."/>
            <person name="Wang Y."/>
            <person name="Lim L."/>
            <person name="Massoumi Alamouti S."/>
            <person name="Jackman S."/>
            <person name="Docking R."/>
            <person name="Robertson G."/>
            <person name="Birol I."/>
            <person name="Bohlmann J."/>
            <person name="Breuil C."/>
        </authorList>
    </citation>
    <scope>NUCLEOTIDE SEQUENCE [LARGE SCALE GENOMIC DNA]</scope>
    <source>
        <strain evidence="2 3">UAMH 11346</strain>
    </source>
</reference>
<dbReference type="EMBL" id="KE148156">
    <property type="protein sequence ID" value="EPE05533.1"/>
    <property type="molecule type" value="Genomic_DNA"/>
</dbReference>
<evidence type="ECO:0000256" key="1">
    <source>
        <dbReference type="SAM" id="MobiDB-lite"/>
    </source>
</evidence>
<dbReference type="OMA" id="RASGWFK"/>
<proteinExistence type="predicted"/>
<sequence>MPAVTTGSATATKPASKRFELPALNFKFAPLTEGTDIPPPLPSPTEEEAPVLKASAKTNGANGADKSSKINGALSSTSTDDIATSPSRSLVRAGLKRTADDVPASPTLSSRPGSIRRLFSRNLLNTAYTNGEEGNAANGGLDAPGSIPRPDSRSDMSTLDDRKSRRSSGWFRRLRGADAYSASATGGVPSNSSPLSKRSSVLFEETKKPAGPPPPMIPELGELQAKIGLDDGSSLGNDLFKNIK</sequence>
<dbReference type="Proteomes" id="UP000016923">
    <property type="component" value="Unassembled WGS sequence"/>
</dbReference>
<feature type="compositionally biased region" description="Low complexity" evidence="1">
    <location>
        <begin position="130"/>
        <end position="140"/>
    </location>
</feature>
<dbReference type="eggNOG" id="ENOG502SUU9">
    <property type="taxonomic scope" value="Eukaryota"/>
</dbReference>
<name>S3CGU8_OPHP1</name>
<evidence type="ECO:0000313" key="2">
    <source>
        <dbReference type="EMBL" id="EPE05533.1"/>
    </source>
</evidence>
<gene>
    <name evidence="2" type="ORF">F503_02272</name>
</gene>
<dbReference type="OrthoDB" id="5380416at2759"/>
<keyword evidence="3" id="KW-1185">Reference proteome</keyword>
<feature type="region of interest" description="Disordered" evidence="1">
    <location>
        <begin position="129"/>
        <end position="221"/>
    </location>
</feature>
<organism evidence="2 3">
    <name type="scientific">Ophiostoma piceae (strain UAMH 11346)</name>
    <name type="common">Sap stain fungus</name>
    <dbReference type="NCBI Taxonomy" id="1262450"/>
    <lineage>
        <taxon>Eukaryota</taxon>
        <taxon>Fungi</taxon>
        <taxon>Dikarya</taxon>
        <taxon>Ascomycota</taxon>
        <taxon>Pezizomycotina</taxon>
        <taxon>Sordariomycetes</taxon>
        <taxon>Sordariomycetidae</taxon>
        <taxon>Ophiostomatales</taxon>
        <taxon>Ophiostomataceae</taxon>
        <taxon>Ophiostoma</taxon>
    </lineage>
</organism>
<dbReference type="AlphaFoldDB" id="S3CGU8"/>
<feature type="compositionally biased region" description="Polar residues" evidence="1">
    <location>
        <begin position="69"/>
        <end position="88"/>
    </location>
</feature>
<protein>
    <submittedName>
        <fullName evidence="2">Uncharacterized protein</fullName>
    </submittedName>
</protein>
<feature type="compositionally biased region" description="Low complexity" evidence="1">
    <location>
        <begin position="190"/>
        <end position="200"/>
    </location>
</feature>
<evidence type="ECO:0000313" key="3">
    <source>
        <dbReference type="Proteomes" id="UP000016923"/>
    </source>
</evidence>
<feature type="region of interest" description="Disordered" evidence="1">
    <location>
        <begin position="30"/>
        <end position="116"/>
    </location>
</feature>
<dbReference type="VEuPathDB" id="FungiDB:F503_02272"/>
<dbReference type="HOGENOM" id="CLU_071100_0_0_1"/>
<accession>S3CGU8</accession>
<feature type="compositionally biased region" description="Basic and acidic residues" evidence="1">
    <location>
        <begin position="150"/>
        <end position="163"/>
    </location>
</feature>